<feature type="chain" id="PRO_5024396450" description="Secreted protein" evidence="1">
    <location>
        <begin position="23"/>
        <end position="125"/>
    </location>
</feature>
<evidence type="ECO:0000256" key="1">
    <source>
        <dbReference type="SAM" id="SignalP"/>
    </source>
</evidence>
<protein>
    <recommendedName>
        <fullName evidence="4">Secreted protein</fullName>
    </recommendedName>
</protein>
<name>A0A5N6PEA6_9ASTR</name>
<sequence length="125" mass="13765">MPVVYLLWLFLYSFLFSYKGLSSIVDLDHLTLVLSSTVQVVSRSSCLDRGLPLSPTVALVFFQPRLAPCRAKYLDQPRPTPCDVPPSAAAYPLCLGRDTPSRGSPCRAKCLDQLCASSRGLMSWP</sequence>
<keyword evidence="3" id="KW-1185">Reference proteome</keyword>
<comment type="caution">
    <text evidence="2">The sequence shown here is derived from an EMBL/GenBank/DDBJ whole genome shotgun (WGS) entry which is preliminary data.</text>
</comment>
<accession>A0A5N6PEA6</accession>
<evidence type="ECO:0008006" key="4">
    <source>
        <dbReference type="Google" id="ProtNLM"/>
    </source>
</evidence>
<feature type="signal peptide" evidence="1">
    <location>
        <begin position="1"/>
        <end position="22"/>
    </location>
</feature>
<dbReference type="Proteomes" id="UP000326396">
    <property type="component" value="Linkage Group LG12"/>
</dbReference>
<reference evidence="2 3" key="1">
    <citation type="submission" date="2019-05" db="EMBL/GenBank/DDBJ databases">
        <title>Mikania micrantha, genome provides insights into the molecular mechanism of rapid growth.</title>
        <authorList>
            <person name="Liu B."/>
        </authorList>
    </citation>
    <scope>NUCLEOTIDE SEQUENCE [LARGE SCALE GENOMIC DNA]</scope>
    <source>
        <strain evidence="2">NLD-2019</strain>
        <tissue evidence="2">Leaf</tissue>
    </source>
</reference>
<evidence type="ECO:0000313" key="3">
    <source>
        <dbReference type="Proteomes" id="UP000326396"/>
    </source>
</evidence>
<organism evidence="2 3">
    <name type="scientific">Mikania micrantha</name>
    <name type="common">bitter vine</name>
    <dbReference type="NCBI Taxonomy" id="192012"/>
    <lineage>
        <taxon>Eukaryota</taxon>
        <taxon>Viridiplantae</taxon>
        <taxon>Streptophyta</taxon>
        <taxon>Embryophyta</taxon>
        <taxon>Tracheophyta</taxon>
        <taxon>Spermatophyta</taxon>
        <taxon>Magnoliopsida</taxon>
        <taxon>eudicotyledons</taxon>
        <taxon>Gunneridae</taxon>
        <taxon>Pentapetalae</taxon>
        <taxon>asterids</taxon>
        <taxon>campanulids</taxon>
        <taxon>Asterales</taxon>
        <taxon>Asteraceae</taxon>
        <taxon>Asteroideae</taxon>
        <taxon>Heliantheae alliance</taxon>
        <taxon>Eupatorieae</taxon>
        <taxon>Mikania</taxon>
    </lineage>
</organism>
<proteinExistence type="predicted"/>
<evidence type="ECO:0000313" key="2">
    <source>
        <dbReference type="EMBL" id="KAD6453049.1"/>
    </source>
</evidence>
<keyword evidence="1" id="KW-0732">Signal</keyword>
<gene>
    <name evidence="2" type="ORF">E3N88_07754</name>
</gene>
<dbReference type="AlphaFoldDB" id="A0A5N6PEA6"/>
<dbReference type="EMBL" id="SZYD01000004">
    <property type="protein sequence ID" value="KAD6453049.1"/>
    <property type="molecule type" value="Genomic_DNA"/>
</dbReference>